<dbReference type="AlphaFoldDB" id="K9XTR8"/>
<dbReference type="KEGG" id="scs:Sta7437_2461"/>
<dbReference type="EMBL" id="CP003653">
    <property type="protein sequence ID" value="AFZ35995.1"/>
    <property type="molecule type" value="Genomic_DNA"/>
</dbReference>
<proteinExistence type="predicted"/>
<evidence type="ECO:0000313" key="3">
    <source>
        <dbReference type="Proteomes" id="UP000010473"/>
    </source>
</evidence>
<evidence type="ECO:0000256" key="1">
    <source>
        <dbReference type="SAM" id="Phobius"/>
    </source>
</evidence>
<name>K9XTR8_STAC7</name>
<evidence type="ECO:0000313" key="2">
    <source>
        <dbReference type="EMBL" id="AFZ35995.1"/>
    </source>
</evidence>
<feature type="transmembrane region" description="Helical" evidence="1">
    <location>
        <begin position="92"/>
        <end position="112"/>
    </location>
</feature>
<dbReference type="Proteomes" id="UP000010473">
    <property type="component" value="Chromosome"/>
</dbReference>
<dbReference type="STRING" id="111780.Sta7437_2461"/>
<keyword evidence="1" id="KW-0472">Membrane</keyword>
<gene>
    <name evidence="2" type="ordered locus">Sta7437_2461</name>
</gene>
<keyword evidence="3" id="KW-1185">Reference proteome</keyword>
<accession>K9XTR8</accession>
<protein>
    <submittedName>
        <fullName evidence="2">Uncharacterized protein</fullName>
    </submittedName>
</protein>
<sequence length="130" mass="15054">MTSFGHRIKDYGAGFPRLTTRFSWLFPFLVFHHLPRYETTSYFISPADRLPRQFPFPTVHGYSVSLCILPVGKHFTQPPSLQSRLFLGCNPLCLIFKVLPVLGFCFSVFGYWQPIHTLATYYRTARTTGR</sequence>
<keyword evidence="1" id="KW-1133">Transmembrane helix</keyword>
<keyword evidence="1" id="KW-0812">Transmembrane</keyword>
<organism evidence="2 3">
    <name type="scientific">Stanieria cyanosphaera (strain ATCC 29371 / PCC 7437)</name>
    <dbReference type="NCBI Taxonomy" id="111780"/>
    <lineage>
        <taxon>Bacteria</taxon>
        <taxon>Bacillati</taxon>
        <taxon>Cyanobacteriota</taxon>
        <taxon>Cyanophyceae</taxon>
        <taxon>Pleurocapsales</taxon>
        <taxon>Dermocarpellaceae</taxon>
        <taxon>Stanieria</taxon>
    </lineage>
</organism>
<reference evidence="3" key="1">
    <citation type="journal article" date="2013" name="Proc. Natl. Acad. Sci. U.S.A.">
        <title>Improving the coverage of the cyanobacterial phylum using diversity-driven genome sequencing.</title>
        <authorList>
            <person name="Shih P.M."/>
            <person name="Wu D."/>
            <person name="Latifi A."/>
            <person name="Axen S.D."/>
            <person name="Fewer D.P."/>
            <person name="Talla E."/>
            <person name="Calteau A."/>
            <person name="Cai F."/>
            <person name="Tandeau de Marsac N."/>
            <person name="Rippka R."/>
            <person name="Herdman M."/>
            <person name="Sivonen K."/>
            <person name="Coursin T."/>
            <person name="Laurent T."/>
            <person name="Goodwin L."/>
            <person name="Nolan M."/>
            <person name="Davenport K.W."/>
            <person name="Han C.S."/>
            <person name="Rubin E.M."/>
            <person name="Eisen J.A."/>
            <person name="Woyke T."/>
            <person name="Gugger M."/>
            <person name="Kerfeld C.A."/>
        </authorList>
    </citation>
    <scope>NUCLEOTIDE SEQUENCE [LARGE SCALE GENOMIC DNA]</scope>
    <source>
        <strain evidence="3">ATCC 29371 / PCC 7437</strain>
    </source>
</reference>
<dbReference type="HOGENOM" id="CLU_1936826_0_0_3"/>